<keyword evidence="3" id="KW-1185">Reference proteome</keyword>
<evidence type="ECO:0000256" key="1">
    <source>
        <dbReference type="SAM" id="MobiDB-lite"/>
    </source>
</evidence>
<sequence length="265" mass="29316">MQGARAYDVVVGADRAHAHRPDGPAPVPAGWAGPEGPALDPATWPRSPRTRQPMIHCATLELPPEYRRRSPDLVAVSVFEWVDETGFLPAPAFVTEALADPAPTDPFWQDVAASRPHEHAHVLCDQDTGCFYAVVLLTRDELTGPRTARPRLNPVVDETEHVDPPARERFGLFGDLYLVERDDPNAGRVPVDWPEDGDDGYVKVDDCYERFASTHLGGTFMDPFGMGNRTASPWYLEVHRLGGLWVGDDENLLVDLAADEPIVHR</sequence>
<evidence type="ECO:0000313" key="3">
    <source>
        <dbReference type="Proteomes" id="UP001240250"/>
    </source>
</evidence>
<reference evidence="2 3" key="1">
    <citation type="submission" date="2023-07" db="EMBL/GenBank/DDBJ databases">
        <title>Sequencing the genomes of 1000 actinobacteria strains.</title>
        <authorList>
            <person name="Klenk H.-P."/>
        </authorList>
    </citation>
    <scope>NUCLEOTIDE SEQUENCE [LARGE SCALE GENOMIC DNA]</scope>
    <source>
        <strain evidence="2 3">DSM 14785</strain>
    </source>
</reference>
<dbReference type="Proteomes" id="UP001240250">
    <property type="component" value="Unassembled WGS sequence"/>
</dbReference>
<accession>A0ABU0GKE3</accession>
<proteinExistence type="predicted"/>
<dbReference type="RefSeq" id="WP_156442108.1">
    <property type="nucleotide sequence ID" value="NZ_JAUSVM010000001.1"/>
</dbReference>
<dbReference type="EMBL" id="JAUSVM010000001">
    <property type="protein sequence ID" value="MDQ0425394.1"/>
    <property type="molecule type" value="Genomic_DNA"/>
</dbReference>
<organism evidence="2 3">
    <name type="scientific">Cellulomonas iranensis</name>
    <dbReference type="NCBI Taxonomy" id="76862"/>
    <lineage>
        <taxon>Bacteria</taxon>
        <taxon>Bacillati</taxon>
        <taxon>Actinomycetota</taxon>
        <taxon>Actinomycetes</taxon>
        <taxon>Micrococcales</taxon>
        <taxon>Cellulomonadaceae</taxon>
        <taxon>Cellulomonas</taxon>
    </lineage>
</organism>
<feature type="region of interest" description="Disordered" evidence="1">
    <location>
        <begin position="15"/>
        <end position="50"/>
    </location>
</feature>
<evidence type="ECO:0000313" key="2">
    <source>
        <dbReference type="EMBL" id="MDQ0425394.1"/>
    </source>
</evidence>
<protein>
    <submittedName>
        <fullName evidence="2">Uncharacterized protein</fullName>
    </submittedName>
</protein>
<gene>
    <name evidence="2" type="ORF">JO380_001775</name>
</gene>
<feature type="compositionally biased region" description="Low complexity" evidence="1">
    <location>
        <begin position="28"/>
        <end position="38"/>
    </location>
</feature>
<name>A0ABU0GKE3_9CELL</name>
<comment type="caution">
    <text evidence="2">The sequence shown here is derived from an EMBL/GenBank/DDBJ whole genome shotgun (WGS) entry which is preliminary data.</text>
</comment>